<keyword evidence="3" id="KW-1185">Reference proteome</keyword>
<reference evidence="2 3" key="1">
    <citation type="journal article" date="2014" name="Nat. Commun.">
        <title>Klebsormidium flaccidum genome reveals primary factors for plant terrestrial adaptation.</title>
        <authorList>
            <person name="Hori K."/>
            <person name="Maruyama F."/>
            <person name="Fujisawa T."/>
            <person name="Togashi T."/>
            <person name="Yamamoto N."/>
            <person name="Seo M."/>
            <person name="Sato S."/>
            <person name="Yamada T."/>
            <person name="Mori H."/>
            <person name="Tajima N."/>
            <person name="Moriyama T."/>
            <person name="Ikeuchi M."/>
            <person name="Watanabe M."/>
            <person name="Wada H."/>
            <person name="Kobayashi K."/>
            <person name="Saito M."/>
            <person name="Masuda T."/>
            <person name="Sasaki-Sekimoto Y."/>
            <person name="Mashiguchi K."/>
            <person name="Awai K."/>
            <person name="Shimojima M."/>
            <person name="Masuda S."/>
            <person name="Iwai M."/>
            <person name="Nobusawa T."/>
            <person name="Narise T."/>
            <person name="Kondo S."/>
            <person name="Saito H."/>
            <person name="Sato R."/>
            <person name="Murakawa M."/>
            <person name="Ihara Y."/>
            <person name="Oshima-Yamada Y."/>
            <person name="Ohtaka K."/>
            <person name="Satoh M."/>
            <person name="Sonobe K."/>
            <person name="Ishii M."/>
            <person name="Ohtani R."/>
            <person name="Kanamori-Sato M."/>
            <person name="Honoki R."/>
            <person name="Miyazaki D."/>
            <person name="Mochizuki H."/>
            <person name="Umetsu J."/>
            <person name="Higashi K."/>
            <person name="Shibata D."/>
            <person name="Kamiya Y."/>
            <person name="Sato N."/>
            <person name="Nakamura Y."/>
            <person name="Tabata S."/>
            <person name="Ida S."/>
            <person name="Kurokawa K."/>
            <person name="Ohta H."/>
        </authorList>
    </citation>
    <scope>NUCLEOTIDE SEQUENCE [LARGE SCALE GENOMIC DNA]</scope>
    <source>
        <strain evidence="2 3">NIES-2285</strain>
    </source>
</reference>
<evidence type="ECO:0000256" key="1">
    <source>
        <dbReference type="SAM" id="MobiDB-lite"/>
    </source>
</evidence>
<accession>A0A1Y1I1C8</accession>
<feature type="compositionally biased region" description="Acidic residues" evidence="1">
    <location>
        <begin position="238"/>
        <end position="247"/>
    </location>
</feature>
<feature type="compositionally biased region" description="Basic and acidic residues" evidence="1">
    <location>
        <begin position="157"/>
        <end position="168"/>
    </location>
</feature>
<proteinExistence type="predicted"/>
<protein>
    <submittedName>
        <fullName evidence="2">Uncharacterized protein</fullName>
    </submittedName>
</protein>
<dbReference type="EMBL" id="DF237132">
    <property type="protein sequence ID" value="GAQ84273.1"/>
    <property type="molecule type" value="Genomic_DNA"/>
</dbReference>
<sequence length="332" mass="33762">MTAVASAIASKQAGIGQLPPSRTRTTLAIGIASVQPSRSALLTSLSLDLVAKFMAVRGACMRRPLLGLLSRALGFGEGSAGAFIDGASVRAFAATTQPTGRTGSGSVTNVSGQREQEAAADEGAPPPDSSFDGGGAAGSAMGGEGQKEGAVNSEHTQNFDKEKGREGGKAAIGQKGTRQYSTFAAGALHASPRAAPVSHTTRVHSLRAFCSVETPTIDKEKATSDKDIFRSAPGGAAMEDEKEEEDPKETTSGEGEKVQGEGKPIGREMGTGSATNVSGAGTEGSGDVPADSSFDAGGSMNMDDGKHKGGREHTQNFDDEMKTKGGSKKAVN</sequence>
<dbReference type="AlphaFoldDB" id="A0A1Y1I1C8"/>
<gene>
    <name evidence="2" type="ORF">KFL_001830010</name>
</gene>
<evidence type="ECO:0000313" key="3">
    <source>
        <dbReference type="Proteomes" id="UP000054558"/>
    </source>
</evidence>
<feature type="compositionally biased region" description="Basic and acidic residues" evidence="1">
    <location>
        <begin position="216"/>
        <end position="229"/>
    </location>
</feature>
<dbReference type="Proteomes" id="UP000054558">
    <property type="component" value="Unassembled WGS sequence"/>
</dbReference>
<evidence type="ECO:0000313" key="2">
    <source>
        <dbReference type="EMBL" id="GAQ84273.1"/>
    </source>
</evidence>
<feature type="compositionally biased region" description="Basic and acidic residues" evidence="1">
    <location>
        <begin position="303"/>
        <end position="323"/>
    </location>
</feature>
<feature type="compositionally biased region" description="Polar residues" evidence="1">
    <location>
        <begin position="95"/>
        <end position="113"/>
    </location>
</feature>
<feature type="region of interest" description="Disordered" evidence="1">
    <location>
        <begin position="211"/>
        <end position="332"/>
    </location>
</feature>
<feature type="compositionally biased region" description="Gly residues" evidence="1">
    <location>
        <begin position="132"/>
        <end position="144"/>
    </location>
</feature>
<organism evidence="2 3">
    <name type="scientific">Klebsormidium nitens</name>
    <name type="common">Green alga</name>
    <name type="synonym">Ulothrix nitens</name>
    <dbReference type="NCBI Taxonomy" id="105231"/>
    <lineage>
        <taxon>Eukaryota</taxon>
        <taxon>Viridiplantae</taxon>
        <taxon>Streptophyta</taxon>
        <taxon>Klebsormidiophyceae</taxon>
        <taxon>Klebsormidiales</taxon>
        <taxon>Klebsormidiaceae</taxon>
        <taxon>Klebsormidium</taxon>
    </lineage>
</organism>
<feature type="region of interest" description="Disordered" evidence="1">
    <location>
        <begin position="95"/>
        <end position="174"/>
    </location>
</feature>
<feature type="compositionally biased region" description="Basic and acidic residues" evidence="1">
    <location>
        <begin position="248"/>
        <end position="266"/>
    </location>
</feature>
<name>A0A1Y1I1C8_KLENI</name>